<dbReference type="AlphaFoldDB" id="A0AAD7IIH4"/>
<dbReference type="EMBL" id="JARJLG010000114">
    <property type="protein sequence ID" value="KAJ7743046.1"/>
    <property type="molecule type" value="Genomic_DNA"/>
</dbReference>
<evidence type="ECO:0000259" key="3">
    <source>
        <dbReference type="Pfam" id="PF20152"/>
    </source>
</evidence>
<accession>A0AAD7IIH4</accession>
<reference evidence="4" key="1">
    <citation type="submission" date="2023-03" db="EMBL/GenBank/DDBJ databases">
        <title>Massive genome expansion in bonnet fungi (Mycena s.s.) driven by repeated elements and novel gene families across ecological guilds.</title>
        <authorList>
            <consortium name="Lawrence Berkeley National Laboratory"/>
            <person name="Harder C.B."/>
            <person name="Miyauchi S."/>
            <person name="Viragh M."/>
            <person name="Kuo A."/>
            <person name="Thoen E."/>
            <person name="Andreopoulos B."/>
            <person name="Lu D."/>
            <person name="Skrede I."/>
            <person name="Drula E."/>
            <person name="Henrissat B."/>
            <person name="Morin E."/>
            <person name="Kohler A."/>
            <person name="Barry K."/>
            <person name="LaButti K."/>
            <person name="Morin E."/>
            <person name="Salamov A."/>
            <person name="Lipzen A."/>
            <person name="Mereny Z."/>
            <person name="Hegedus B."/>
            <person name="Baldrian P."/>
            <person name="Stursova M."/>
            <person name="Weitz H."/>
            <person name="Taylor A."/>
            <person name="Grigoriev I.V."/>
            <person name="Nagy L.G."/>
            <person name="Martin F."/>
            <person name="Kauserud H."/>
        </authorList>
    </citation>
    <scope>NUCLEOTIDE SEQUENCE</scope>
    <source>
        <strain evidence="4">CBHHK188m</strain>
    </source>
</reference>
<protein>
    <recommendedName>
        <fullName evidence="3">DUF6534 domain-containing protein</fullName>
    </recommendedName>
</protein>
<organism evidence="4 5">
    <name type="scientific">Mycena maculata</name>
    <dbReference type="NCBI Taxonomy" id="230809"/>
    <lineage>
        <taxon>Eukaryota</taxon>
        <taxon>Fungi</taxon>
        <taxon>Dikarya</taxon>
        <taxon>Basidiomycota</taxon>
        <taxon>Agaricomycotina</taxon>
        <taxon>Agaricomycetes</taxon>
        <taxon>Agaricomycetidae</taxon>
        <taxon>Agaricales</taxon>
        <taxon>Marasmiineae</taxon>
        <taxon>Mycenaceae</taxon>
        <taxon>Mycena</taxon>
    </lineage>
</organism>
<keyword evidence="5" id="KW-1185">Reference proteome</keyword>
<dbReference type="Proteomes" id="UP001215280">
    <property type="component" value="Unassembled WGS sequence"/>
</dbReference>
<feature type="transmembrane region" description="Helical" evidence="2">
    <location>
        <begin position="200"/>
        <end position="225"/>
    </location>
</feature>
<sequence length="320" mass="35258">MSQYELLTAPILAGTQCNWALLGTLSLQVYKFHICFQKERAWIRCIVYSIFLMQAAETAITSHFAFSLLVMNWGDPTIFVKLPWSSLATPIFTGITSAMVQCFFAWRIYILKGENMVYRIVAGAIVMLAWMQSLAAIISDAKFAVTTEVAELENLVKGVKVWLVGSAVADVVIALTMIVILSEFRRKTPWKRTDSLITKLIYNTIETGAITSVLAICDVSLFILFPENNLHQTFAFMLGKVYANVLMVTLNARAISGTPSGLGRSNNCSGDRGDANNHELDWRGTNTNAKGPRTVHISTVTEVTHDSESDAKVYSPGAGV</sequence>
<feature type="compositionally biased region" description="Basic and acidic residues" evidence="1">
    <location>
        <begin position="271"/>
        <end position="282"/>
    </location>
</feature>
<keyword evidence="2" id="KW-1133">Transmembrane helix</keyword>
<name>A0AAD7IIH4_9AGAR</name>
<dbReference type="PANTHER" id="PTHR40465">
    <property type="entry name" value="CHROMOSOME 1, WHOLE GENOME SHOTGUN SEQUENCE"/>
    <property type="match status" value="1"/>
</dbReference>
<feature type="transmembrane region" description="Helical" evidence="2">
    <location>
        <begin position="91"/>
        <end position="110"/>
    </location>
</feature>
<feature type="transmembrane region" description="Helical" evidence="2">
    <location>
        <begin position="159"/>
        <end position="180"/>
    </location>
</feature>
<feature type="transmembrane region" description="Helical" evidence="2">
    <location>
        <begin position="231"/>
        <end position="250"/>
    </location>
</feature>
<keyword evidence="2" id="KW-0812">Transmembrane</keyword>
<feature type="transmembrane region" description="Helical" evidence="2">
    <location>
        <begin position="46"/>
        <end position="71"/>
    </location>
</feature>
<feature type="domain" description="DUF6534" evidence="3">
    <location>
        <begin position="166"/>
        <end position="254"/>
    </location>
</feature>
<gene>
    <name evidence="4" type="ORF">DFH07DRAFT_37075</name>
</gene>
<proteinExistence type="predicted"/>
<evidence type="ECO:0000313" key="5">
    <source>
        <dbReference type="Proteomes" id="UP001215280"/>
    </source>
</evidence>
<evidence type="ECO:0000256" key="2">
    <source>
        <dbReference type="SAM" id="Phobius"/>
    </source>
</evidence>
<evidence type="ECO:0000256" key="1">
    <source>
        <dbReference type="SAM" id="MobiDB-lite"/>
    </source>
</evidence>
<comment type="caution">
    <text evidence="4">The sequence shown here is derived from an EMBL/GenBank/DDBJ whole genome shotgun (WGS) entry which is preliminary data.</text>
</comment>
<dbReference type="InterPro" id="IPR045339">
    <property type="entry name" value="DUF6534"/>
</dbReference>
<feature type="transmembrane region" description="Helical" evidence="2">
    <location>
        <begin position="117"/>
        <end position="139"/>
    </location>
</feature>
<dbReference type="PANTHER" id="PTHR40465:SF1">
    <property type="entry name" value="DUF6534 DOMAIN-CONTAINING PROTEIN"/>
    <property type="match status" value="1"/>
</dbReference>
<dbReference type="Pfam" id="PF20152">
    <property type="entry name" value="DUF6534"/>
    <property type="match status" value="1"/>
</dbReference>
<evidence type="ECO:0000313" key="4">
    <source>
        <dbReference type="EMBL" id="KAJ7743046.1"/>
    </source>
</evidence>
<feature type="region of interest" description="Disordered" evidence="1">
    <location>
        <begin position="261"/>
        <end position="288"/>
    </location>
</feature>
<keyword evidence="2" id="KW-0472">Membrane</keyword>